<name>A0A0M3HI73_ASCLU</name>
<reference evidence="2" key="1">
    <citation type="submission" date="2017-02" db="UniProtKB">
        <authorList>
            <consortium name="WormBaseParasite"/>
        </authorList>
    </citation>
    <scope>IDENTIFICATION</scope>
</reference>
<accession>A0A0M3HI73</accession>
<dbReference type="Proteomes" id="UP000036681">
    <property type="component" value="Unplaced"/>
</dbReference>
<proteinExistence type="predicted"/>
<sequence length="62" mass="6887">MEEVDGKLCTTLEMGILAGVAFHHSGLTADERQIIESAFQVNVFRECKRLVTTVCATDMEQL</sequence>
<dbReference type="InterPro" id="IPR027417">
    <property type="entry name" value="P-loop_NTPase"/>
</dbReference>
<keyword evidence="1" id="KW-1185">Reference proteome</keyword>
<dbReference type="AlphaFoldDB" id="A0A0M3HI73"/>
<protein>
    <submittedName>
        <fullName evidence="2">Antitermination protein</fullName>
    </submittedName>
</protein>
<organism evidence="1 2">
    <name type="scientific">Ascaris lumbricoides</name>
    <name type="common">Giant roundworm</name>
    <dbReference type="NCBI Taxonomy" id="6252"/>
    <lineage>
        <taxon>Eukaryota</taxon>
        <taxon>Metazoa</taxon>
        <taxon>Ecdysozoa</taxon>
        <taxon>Nematoda</taxon>
        <taxon>Chromadorea</taxon>
        <taxon>Rhabditida</taxon>
        <taxon>Spirurina</taxon>
        <taxon>Ascaridomorpha</taxon>
        <taxon>Ascaridoidea</taxon>
        <taxon>Ascarididae</taxon>
        <taxon>Ascaris</taxon>
    </lineage>
</organism>
<evidence type="ECO:0000313" key="1">
    <source>
        <dbReference type="Proteomes" id="UP000036681"/>
    </source>
</evidence>
<dbReference type="Gene3D" id="3.40.50.300">
    <property type="entry name" value="P-loop containing nucleotide triphosphate hydrolases"/>
    <property type="match status" value="1"/>
</dbReference>
<evidence type="ECO:0000313" key="2">
    <source>
        <dbReference type="WBParaSite" id="ALUE_0000121801-mRNA-1"/>
    </source>
</evidence>
<dbReference type="WBParaSite" id="ALUE_0000121801-mRNA-1">
    <property type="protein sequence ID" value="ALUE_0000121801-mRNA-1"/>
    <property type="gene ID" value="ALUE_0000121801"/>
</dbReference>